<dbReference type="AlphaFoldDB" id="A0A8J4JFC2"/>
<dbReference type="Pfam" id="PF19046">
    <property type="entry name" value="GM130_C"/>
    <property type="match status" value="1"/>
</dbReference>
<feature type="region of interest" description="Disordered" evidence="3">
    <location>
        <begin position="294"/>
        <end position="313"/>
    </location>
</feature>
<feature type="domain" description="Golgin subfamily A conserved" evidence="4">
    <location>
        <begin position="403"/>
        <end position="905"/>
    </location>
</feature>
<dbReference type="GO" id="GO:0007030">
    <property type="term" value="P:Golgi organization"/>
    <property type="evidence" value="ECO:0007669"/>
    <property type="project" value="TreeGrafter"/>
</dbReference>
<keyword evidence="1 2" id="KW-0175">Coiled coil</keyword>
<feature type="coiled-coil region" evidence="2">
    <location>
        <begin position="188"/>
        <end position="233"/>
    </location>
</feature>
<evidence type="ECO:0000256" key="2">
    <source>
        <dbReference type="SAM" id="Coils"/>
    </source>
</evidence>
<protein>
    <submittedName>
        <fullName evidence="5">Golgin subfamily A member 2</fullName>
    </submittedName>
</protein>
<dbReference type="InterPro" id="IPR043976">
    <property type="entry name" value="GOLGA_cons_dom"/>
</dbReference>
<feature type="compositionally biased region" description="Polar residues" evidence="3">
    <location>
        <begin position="52"/>
        <end position="65"/>
    </location>
</feature>
<feature type="region of interest" description="Disordered" evidence="3">
    <location>
        <begin position="267"/>
        <end position="287"/>
    </location>
</feature>
<feature type="compositionally biased region" description="Basic and acidic residues" evidence="3">
    <location>
        <begin position="303"/>
        <end position="313"/>
    </location>
</feature>
<keyword evidence="6" id="KW-1185">Reference proteome</keyword>
<dbReference type="PANTHER" id="PTHR10881">
    <property type="entry name" value="GOLGIN SUBFAMILY A MEMBER-RELATED"/>
    <property type="match status" value="1"/>
</dbReference>
<dbReference type="InterPro" id="IPR024858">
    <property type="entry name" value="GOLGA"/>
</dbReference>
<feature type="coiled-coil region" evidence="2">
    <location>
        <begin position="774"/>
        <end position="905"/>
    </location>
</feature>
<evidence type="ECO:0000313" key="6">
    <source>
        <dbReference type="Proteomes" id="UP000725257"/>
    </source>
</evidence>
<dbReference type="PANTHER" id="PTHR10881:SF46">
    <property type="entry name" value="GOLGIN SUBFAMILY A MEMBER 2"/>
    <property type="match status" value="1"/>
</dbReference>
<organism evidence="5 6">
    <name type="scientific">Eudyptes sclateri</name>
    <name type="common">Erect-crested penguin</name>
    <dbReference type="NCBI Taxonomy" id="92688"/>
    <lineage>
        <taxon>Eukaryota</taxon>
        <taxon>Metazoa</taxon>
        <taxon>Chordata</taxon>
        <taxon>Craniata</taxon>
        <taxon>Vertebrata</taxon>
        <taxon>Euteleostomi</taxon>
        <taxon>Archelosauria</taxon>
        <taxon>Archosauria</taxon>
        <taxon>Dinosauria</taxon>
        <taxon>Saurischia</taxon>
        <taxon>Theropoda</taxon>
        <taxon>Coelurosauria</taxon>
        <taxon>Aves</taxon>
        <taxon>Neognathae</taxon>
        <taxon>Neoaves</taxon>
        <taxon>Aequornithes</taxon>
        <taxon>Sphenisciformes</taxon>
        <taxon>Spheniscidae</taxon>
        <taxon>Eudyptes</taxon>
    </lineage>
</organism>
<dbReference type="Pfam" id="PF15070">
    <property type="entry name" value="GOLGA2L5"/>
    <property type="match status" value="2"/>
</dbReference>
<dbReference type="EMBL" id="VULE01002184">
    <property type="protein sequence ID" value="KAF1520343.1"/>
    <property type="molecule type" value="Genomic_DNA"/>
</dbReference>
<feature type="coiled-coil region" evidence="2">
    <location>
        <begin position="357"/>
        <end position="720"/>
    </location>
</feature>
<feature type="non-terminal residue" evidence="5">
    <location>
        <position position="1"/>
    </location>
</feature>
<gene>
    <name evidence="5" type="primary">Golga2</name>
    <name evidence="5" type="ORF">FQV14_0012344</name>
</gene>
<dbReference type="Proteomes" id="UP000725257">
    <property type="component" value="Unassembled WGS sequence"/>
</dbReference>
<dbReference type="GO" id="GO:0032580">
    <property type="term" value="C:Golgi cisterna membrane"/>
    <property type="evidence" value="ECO:0007669"/>
    <property type="project" value="TreeGrafter"/>
</dbReference>
<evidence type="ECO:0000259" key="4">
    <source>
        <dbReference type="Pfam" id="PF15070"/>
    </source>
</evidence>
<comment type="caution">
    <text evidence="5">The sequence shown here is derived from an EMBL/GenBank/DDBJ whole genome shotgun (WGS) entry which is preliminary data.</text>
</comment>
<feature type="region of interest" description="Disordered" evidence="3">
    <location>
        <begin position="1"/>
        <end position="65"/>
    </location>
</feature>
<evidence type="ECO:0000256" key="1">
    <source>
        <dbReference type="ARBA" id="ARBA00023054"/>
    </source>
</evidence>
<feature type="non-terminal residue" evidence="5">
    <location>
        <position position="1061"/>
    </location>
</feature>
<accession>A0A8J4JFC2</accession>
<proteinExistence type="predicted"/>
<sequence>WPGRGADMADGGRQSRLAAARKKLKEYQQKNNLGATAGSKKKRKTKEGSRPETPTNDDQQPPENIQNILKVLVSDLNRSNGVAIPSLDKRKLATDVPVLSNSNSPPSCGSVLPAPGSMQLTQIHEAEDHKNALDENRSFSSTESLRQLSEQLNGLVSQSTSYVNGESAVSSTNIKEMETRYQELAVALDSSNLTNKQLVTKIEELKQQNQEAVNQLEKEKKEFEQKFSKEQAALREQLQVHIQTIGILVSEKSELQTALGHTQQAARQKSGEAENLAARLHSSRQRVSELERTLSSISTQQKQSEKHNKELVKERDNLKLELYKRSKSSEEIKQQNSELSEKVHSLVSKNSAMKLDMEDLHKKLEMAELMIQQFSNQAGSLDANQQLQMALEEKASLETQVAQLSESLHQLQAERDQYVEKLKEERSIWQQRVQQLSEQVHTMAEEKEKHMTQIRELEANVTELLSKSAVKPMDIEPSSPAGPTAAELSLQEEIQRLQQEKEELHGQYQAQVRDNEQLSHLNREQEEQLLELEKAVQRYNEESVDRQQILEDMQSDKATISRALSQNRELKEQLAELQNGFVKLTNENMEVTSALQSEQHVKKELAKKLGQLQENLGELKETLELKTQEARGLQEQRDQYYSHLQQYTVAYQQLSAEKEELHKQYLLQTQLMDRLQHEEVQGKVTVEMHLKELQQTKESLEAVAKENKELQAQISQLAADLDGRILHRLDDGVESEAMTEEIQTSSIVIPEKFESHEEMVAFLTSAMCQVEKEREDMRQQLAAQKQQCRSLLQQIAALRQEQQHNVMLGGDSTMDTVPVEVHEALKTAMEKLQSRFTDLMREKADLKERLEELEHRCIQLSGETDTIGEYIALYQSQRAILKQRHQEKEEYISRLAQDKEEMKARNPFWMCTFHRLSFTLVQMKLLELQDLVMRLVRERNEWYSKYIAAAQNPELLASQNESVLPVERRIELNATDGEGLREVNLSDEAEQEAAVLHQSGFSPIDSKAAQPSQEDPTAKQIMQLLREIQNPQERLGSLLENPCIPFFYRADENDEVKIMVV</sequence>
<evidence type="ECO:0000256" key="3">
    <source>
        <dbReference type="SAM" id="MobiDB-lite"/>
    </source>
</evidence>
<dbReference type="GO" id="GO:0005801">
    <property type="term" value="C:cis-Golgi network"/>
    <property type="evidence" value="ECO:0007669"/>
    <property type="project" value="InterPro"/>
</dbReference>
<dbReference type="GO" id="GO:0000137">
    <property type="term" value="C:Golgi cis cisterna"/>
    <property type="evidence" value="ECO:0007669"/>
    <property type="project" value="TreeGrafter"/>
</dbReference>
<reference evidence="5 6" key="1">
    <citation type="journal article" date="2019" name="Gigascience">
        <title>High-coverage genomes to elucidate the evolution of penguins.</title>
        <authorList>
            <person name="Pan H."/>
            <person name="Cole T.L."/>
            <person name="Bi X."/>
            <person name="Fang M."/>
            <person name="Zhou C."/>
            <person name="Yang Z."/>
            <person name="Ksepka D.T."/>
            <person name="Hart T."/>
            <person name="Bouzat J.L."/>
            <person name="Argilla L.S."/>
            <person name="Bertelsen M.F."/>
            <person name="Boersma P.D."/>
            <person name="Bost C.A."/>
            <person name="Cherel Y."/>
            <person name="Dann P."/>
            <person name="Fiddaman S.R."/>
            <person name="Howard P."/>
            <person name="Labuschagne K."/>
            <person name="Mattern T."/>
            <person name="Miller G."/>
            <person name="Parker P."/>
            <person name="Phillips R.A."/>
            <person name="Quillfeldt P."/>
            <person name="Ryan P.G."/>
            <person name="Taylor H."/>
            <person name="Thompson D.R."/>
            <person name="Young M.J."/>
            <person name="Ellegaard M.R."/>
            <person name="Gilbert M.T.P."/>
            <person name="Sinding M.S."/>
            <person name="Pacheco G."/>
            <person name="Shepherd L.D."/>
            <person name="Tennyson A.J.D."/>
            <person name="Grosser S."/>
            <person name="Kay E."/>
            <person name="Nupen L.J."/>
            <person name="Ellenberg U."/>
            <person name="Houston D.M."/>
            <person name="Reeve A.H."/>
            <person name="Johnson K."/>
            <person name="Masello J.F."/>
            <person name="Stracke T."/>
            <person name="McKinlay B."/>
            <person name="Borboroglu P.G."/>
            <person name="Zhang D.X."/>
            <person name="Zhang G."/>
        </authorList>
    </citation>
    <scope>NUCLEOTIDE SEQUENCE [LARGE SCALE GENOMIC DNA]</scope>
    <source>
        <strain evidence="5">Ant 5</strain>
    </source>
</reference>
<dbReference type="InterPro" id="IPR043937">
    <property type="entry name" value="GOLGA_C"/>
</dbReference>
<feature type="domain" description="Golgin subfamily A conserved" evidence="4">
    <location>
        <begin position="922"/>
        <end position="951"/>
    </location>
</feature>
<name>A0A8J4JFC2_EUDSL</name>
<evidence type="ECO:0000313" key="5">
    <source>
        <dbReference type="EMBL" id="KAF1520343.1"/>
    </source>
</evidence>